<dbReference type="EMBL" id="JAAMPC010000004">
    <property type="protein sequence ID" value="KAG2314227.1"/>
    <property type="molecule type" value="Genomic_DNA"/>
</dbReference>
<evidence type="ECO:0000313" key="2">
    <source>
        <dbReference type="Proteomes" id="UP000886595"/>
    </source>
</evidence>
<protein>
    <submittedName>
        <fullName evidence="1">Uncharacterized protein</fullName>
    </submittedName>
</protein>
<sequence>MTKVMHLMKEHNKKVGVRFERLQALPRTSFDLKPKESLRQQAVESQEQVPSLRAVFEDTESLGLLVTGGNVVIGGVVVGFVGKTVGGLNTS</sequence>
<dbReference type="AlphaFoldDB" id="A0A8X8AX86"/>
<proteinExistence type="predicted"/>
<reference evidence="1 2" key="1">
    <citation type="submission" date="2020-02" db="EMBL/GenBank/DDBJ databases">
        <authorList>
            <person name="Ma Q."/>
            <person name="Huang Y."/>
            <person name="Song X."/>
            <person name="Pei D."/>
        </authorList>
    </citation>
    <scope>NUCLEOTIDE SEQUENCE [LARGE SCALE GENOMIC DNA]</scope>
    <source>
        <strain evidence="1">Sxm20200214</strain>
        <tissue evidence="1">Leaf</tissue>
    </source>
</reference>
<organism evidence="1 2">
    <name type="scientific">Brassica carinata</name>
    <name type="common">Ethiopian mustard</name>
    <name type="synonym">Abyssinian cabbage</name>
    <dbReference type="NCBI Taxonomy" id="52824"/>
    <lineage>
        <taxon>Eukaryota</taxon>
        <taxon>Viridiplantae</taxon>
        <taxon>Streptophyta</taxon>
        <taxon>Embryophyta</taxon>
        <taxon>Tracheophyta</taxon>
        <taxon>Spermatophyta</taxon>
        <taxon>Magnoliopsida</taxon>
        <taxon>eudicotyledons</taxon>
        <taxon>Gunneridae</taxon>
        <taxon>Pentapetalae</taxon>
        <taxon>rosids</taxon>
        <taxon>malvids</taxon>
        <taxon>Brassicales</taxon>
        <taxon>Brassicaceae</taxon>
        <taxon>Brassiceae</taxon>
        <taxon>Brassica</taxon>
    </lineage>
</organism>
<evidence type="ECO:0000313" key="1">
    <source>
        <dbReference type="EMBL" id="KAG2314227.1"/>
    </source>
</evidence>
<accession>A0A8X8AX86</accession>
<name>A0A8X8AX86_BRACI</name>
<gene>
    <name evidence="1" type="ORF">Bca52824_017349</name>
</gene>
<comment type="caution">
    <text evidence="1">The sequence shown here is derived from an EMBL/GenBank/DDBJ whole genome shotgun (WGS) entry which is preliminary data.</text>
</comment>
<dbReference type="Proteomes" id="UP000886595">
    <property type="component" value="Unassembled WGS sequence"/>
</dbReference>
<keyword evidence="2" id="KW-1185">Reference proteome</keyword>